<organism evidence="1 2">
    <name type="scientific">Hymenobacter metallicola</name>
    <dbReference type="NCBI Taxonomy" id="2563114"/>
    <lineage>
        <taxon>Bacteria</taxon>
        <taxon>Pseudomonadati</taxon>
        <taxon>Bacteroidota</taxon>
        <taxon>Cytophagia</taxon>
        <taxon>Cytophagales</taxon>
        <taxon>Hymenobacteraceae</taxon>
        <taxon>Hymenobacter</taxon>
    </lineage>
</organism>
<dbReference type="EMBL" id="SRMB01000006">
    <property type="protein sequence ID" value="TGE22741.1"/>
    <property type="molecule type" value="Genomic_DNA"/>
</dbReference>
<sequence length="115" mass="13342">MPTHRTIYEQPDSWQHLQQWFKRNNDPLRPWNVSSLSRHVRLPQAVVRSLLTAPKGAEGMSRTAFTQERLRLFQRLFRRYGYRVQVSEQPPGPSGPCRHVPLLTGAQLHPYAAGE</sequence>
<accession>A0A4Z0Q0X1</accession>
<gene>
    <name evidence="1" type="ORF">E5K02_23725</name>
</gene>
<evidence type="ECO:0000313" key="2">
    <source>
        <dbReference type="Proteomes" id="UP000298471"/>
    </source>
</evidence>
<protein>
    <submittedName>
        <fullName evidence="1">Uncharacterized protein</fullName>
    </submittedName>
</protein>
<name>A0A4Z0Q0X1_9BACT</name>
<reference evidence="1 2" key="1">
    <citation type="submission" date="2019-04" db="EMBL/GenBank/DDBJ databases">
        <authorList>
            <person name="Feng G."/>
            <person name="Zhang J."/>
            <person name="Zhu H."/>
        </authorList>
    </citation>
    <scope>NUCLEOTIDE SEQUENCE [LARGE SCALE GENOMIC DNA]</scope>
    <source>
        <strain evidence="1 2">9PBR-1</strain>
    </source>
</reference>
<proteinExistence type="predicted"/>
<dbReference type="Proteomes" id="UP000298471">
    <property type="component" value="Unassembled WGS sequence"/>
</dbReference>
<comment type="caution">
    <text evidence="1">The sequence shown here is derived from an EMBL/GenBank/DDBJ whole genome shotgun (WGS) entry which is preliminary data.</text>
</comment>
<evidence type="ECO:0000313" key="1">
    <source>
        <dbReference type="EMBL" id="TGE22741.1"/>
    </source>
</evidence>
<dbReference type="AlphaFoldDB" id="A0A4Z0Q0X1"/>
<keyword evidence="2" id="KW-1185">Reference proteome</keyword>